<dbReference type="Proteomes" id="UP001151760">
    <property type="component" value="Unassembled WGS sequence"/>
</dbReference>
<reference evidence="2" key="1">
    <citation type="journal article" date="2022" name="Int. J. Mol. Sci.">
        <title>Draft Genome of Tanacetum Coccineum: Genomic Comparison of Closely Related Tanacetum-Family Plants.</title>
        <authorList>
            <person name="Yamashiro T."/>
            <person name="Shiraishi A."/>
            <person name="Nakayama K."/>
            <person name="Satake H."/>
        </authorList>
    </citation>
    <scope>NUCLEOTIDE SEQUENCE</scope>
</reference>
<evidence type="ECO:0000313" key="3">
    <source>
        <dbReference type="Proteomes" id="UP001151760"/>
    </source>
</evidence>
<protein>
    <submittedName>
        <fullName evidence="2">Uncharacterized protein</fullName>
    </submittedName>
</protein>
<gene>
    <name evidence="2" type="ORF">Tco_0651433</name>
</gene>
<name>A0ABQ4WUR2_9ASTR</name>
<sequence>MSKSAEHAQTPANSAVRNTAGKGSKQPTESNSRFLLEDRLCEICEKHYDQILPIMAEKVHQEKLKGVQTRLSYSENSRQKAQTKEKTQHSESESCDRKRKTKKRRSPIPDSVLRNTGPDRSPSVFSRLRSEKRNPARQISHVSTTMFTRLGSRDKNVFTRLGEKRGDIRSRLGPKVTPRPKHISDRRRTNS</sequence>
<keyword evidence="3" id="KW-1185">Reference proteome</keyword>
<reference evidence="2" key="2">
    <citation type="submission" date="2022-01" db="EMBL/GenBank/DDBJ databases">
        <authorList>
            <person name="Yamashiro T."/>
            <person name="Shiraishi A."/>
            <person name="Satake H."/>
            <person name="Nakayama K."/>
        </authorList>
    </citation>
    <scope>NUCLEOTIDE SEQUENCE</scope>
</reference>
<feature type="compositionally biased region" description="Basic residues" evidence="1">
    <location>
        <begin position="97"/>
        <end position="106"/>
    </location>
</feature>
<comment type="caution">
    <text evidence="2">The sequence shown here is derived from an EMBL/GenBank/DDBJ whole genome shotgun (WGS) entry which is preliminary data.</text>
</comment>
<accession>A0ABQ4WUR2</accession>
<feature type="compositionally biased region" description="Polar residues" evidence="1">
    <location>
        <begin position="69"/>
        <end position="80"/>
    </location>
</feature>
<feature type="compositionally biased region" description="Basic and acidic residues" evidence="1">
    <location>
        <begin position="182"/>
        <end position="191"/>
    </location>
</feature>
<feature type="compositionally biased region" description="Basic and acidic residues" evidence="1">
    <location>
        <begin position="151"/>
        <end position="170"/>
    </location>
</feature>
<dbReference type="EMBL" id="BQNB010008951">
    <property type="protein sequence ID" value="GJS56649.1"/>
    <property type="molecule type" value="Genomic_DNA"/>
</dbReference>
<feature type="compositionally biased region" description="Basic and acidic residues" evidence="1">
    <location>
        <begin position="82"/>
        <end position="96"/>
    </location>
</feature>
<feature type="region of interest" description="Disordered" evidence="1">
    <location>
        <begin position="63"/>
        <end position="191"/>
    </location>
</feature>
<proteinExistence type="predicted"/>
<organism evidence="2 3">
    <name type="scientific">Tanacetum coccineum</name>
    <dbReference type="NCBI Taxonomy" id="301880"/>
    <lineage>
        <taxon>Eukaryota</taxon>
        <taxon>Viridiplantae</taxon>
        <taxon>Streptophyta</taxon>
        <taxon>Embryophyta</taxon>
        <taxon>Tracheophyta</taxon>
        <taxon>Spermatophyta</taxon>
        <taxon>Magnoliopsida</taxon>
        <taxon>eudicotyledons</taxon>
        <taxon>Gunneridae</taxon>
        <taxon>Pentapetalae</taxon>
        <taxon>asterids</taxon>
        <taxon>campanulids</taxon>
        <taxon>Asterales</taxon>
        <taxon>Asteraceae</taxon>
        <taxon>Asteroideae</taxon>
        <taxon>Anthemideae</taxon>
        <taxon>Anthemidinae</taxon>
        <taxon>Tanacetum</taxon>
    </lineage>
</organism>
<evidence type="ECO:0000256" key="1">
    <source>
        <dbReference type="SAM" id="MobiDB-lite"/>
    </source>
</evidence>
<feature type="region of interest" description="Disordered" evidence="1">
    <location>
        <begin position="1"/>
        <end position="32"/>
    </location>
</feature>
<evidence type="ECO:0000313" key="2">
    <source>
        <dbReference type="EMBL" id="GJS56649.1"/>
    </source>
</evidence>